<dbReference type="InterPro" id="IPR013493">
    <property type="entry name" value="CHP02677"/>
</dbReference>
<dbReference type="Pfam" id="PF09660">
    <property type="entry name" value="DUF2397"/>
    <property type="match status" value="1"/>
</dbReference>
<accession>A0ABV8HI80</accession>
<feature type="region of interest" description="Disordered" evidence="1">
    <location>
        <begin position="380"/>
        <end position="403"/>
    </location>
</feature>
<dbReference type="NCBIfam" id="TIGR02677">
    <property type="entry name" value="TIGR02677 family protein"/>
    <property type="match status" value="1"/>
</dbReference>
<proteinExistence type="predicted"/>
<reference evidence="3" key="1">
    <citation type="journal article" date="2019" name="Int. J. Syst. Evol. Microbiol.">
        <title>The Global Catalogue of Microorganisms (GCM) 10K type strain sequencing project: providing services to taxonomists for standard genome sequencing and annotation.</title>
        <authorList>
            <consortium name="The Broad Institute Genomics Platform"/>
            <consortium name="The Broad Institute Genome Sequencing Center for Infectious Disease"/>
            <person name="Wu L."/>
            <person name="Ma J."/>
        </authorList>
    </citation>
    <scope>NUCLEOTIDE SEQUENCE [LARGE SCALE GENOMIC DNA]</scope>
    <source>
        <strain evidence="3">CGMCC 4.7237</strain>
    </source>
</reference>
<gene>
    <name evidence="2" type="ORF">ACFO3J_04610</name>
</gene>
<name>A0ABV8HI80_9ACTN</name>
<evidence type="ECO:0000313" key="3">
    <source>
        <dbReference type="Proteomes" id="UP001595765"/>
    </source>
</evidence>
<organism evidence="2 3">
    <name type="scientific">Streptomyces polygonati</name>
    <dbReference type="NCBI Taxonomy" id="1617087"/>
    <lineage>
        <taxon>Bacteria</taxon>
        <taxon>Bacillati</taxon>
        <taxon>Actinomycetota</taxon>
        <taxon>Actinomycetes</taxon>
        <taxon>Kitasatosporales</taxon>
        <taxon>Streptomycetaceae</taxon>
        <taxon>Streptomyces</taxon>
    </lineage>
</organism>
<protein>
    <submittedName>
        <fullName evidence="2">TIGR02677 family protein</fullName>
    </submittedName>
</protein>
<evidence type="ECO:0000256" key="1">
    <source>
        <dbReference type="SAM" id="MobiDB-lite"/>
    </source>
</evidence>
<dbReference type="RefSeq" id="WP_386426344.1">
    <property type="nucleotide sequence ID" value="NZ_JBHSBB010000005.1"/>
</dbReference>
<comment type="caution">
    <text evidence="2">The sequence shown here is derived from an EMBL/GenBank/DDBJ whole genome shotgun (WGS) entry which is preliminary data.</text>
</comment>
<evidence type="ECO:0000313" key="2">
    <source>
        <dbReference type="EMBL" id="MFC4030747.1"/>
    </source>
</evidence>
<dbReference type="Proteomes" id="UP001595765">
    <property type="component" value="Unassembled WGS sequence"/>
</dbReference>
<sequence>MAAFGGRMKIVAYLNHEKTLFYRLVLGVLLDEEARLGVHLSTAQIKQRVQEDLANEPDLLEALPAVEGLLEDLNGWRNVDRIHNTRHTTTPEEYLQRDYLYQLTSAGARVHREMTRIDEDMSDAGSLQASMLPEILSSLAALLRAIREEDGDLSGDLGAFRRTTEGFVRLSEDAKLFVQGLNGSLASEEIRDPEAFIAYKNVVVGYLQTFTVVLHQSAPPIAKLITQLEQAGLLARLTEMAALEAAPVLGVSHEEVVVREAQRMRELWEGLRRWFVAAGDRPPVAELLLDRASDAIAFIIMTVGHINDQRFRRASRTADLVALAGWFDGFDRTGGGRETTSLWRTAFGSYSSRHLGNPGAFEDDCDVRPEVGWWQSEPAPVSAELRSRGPRAHAGPPPRVRDPRRAKSLLAARQKQEHATTEGAELSLAARGPVRLSELGRLNSAEAEVFLNCLGLVLSTRQRSGGIRRTRTPDGRLLITLRPAAERAAAAVELRGGALSTQDFELTLSVEERGRR</sequence>
<dbReference type="EMBL" id="JBHSBB010000005">
    <property type="protein sequence ID" value="MFC4030747.1"/>
    <property type="molecule type" value="Genomic_DNA"/>
</dbReference>
<keyword evidence="3" id="KW-1185">Reference proteome</keyword>